<feature type="active site" description="Acyl-thioester intermediate" evidence="2">
    <location>
        <position position="203"/>
    </location>
</feature>
<proteinExistence type="predicted"/>
<evidence type="ECO:0000256" key="2">
    <source>
        <dbReference type="PIRSR" id="PIRSR605754-1"/>
    </source>
</evidence>
<keyword evidence="5" id="KW-1185">Reference proteome</keyword>
<evidence type="ECO:0000313" key="4">
    <source>
        <dbReference type="EMBL" id="KRM87446.1"/>
    </source>
</evidence>
<dbReference type="InterPro" id="IPR042002">
    <property type="entry name" value="Sortase_C"/>
</dbReference>
<dbReference type="EMBL" id="AYZK01000002">
    <property type="protein sequence ID" value="KRM87446.1"/>
    <property type="molecule type" value="Genomic_DNA"/>
</dbReference>
<evidence type="ECO:0000256" key="3">
    <source>
        <dbReference type="SAM" id="Phobius"/>
    </source>
</evidence>
<accession>A0A0R2CHH0</accession>
<sequence>MQPRRRQDHWAISIYIGLIIVGFALLLAPTVYSHMVQQHYQRQVTVYQHQQSNQTRQTRTLRQYNQALARHQAPVLPLTRAQQHHVIGYVSAPRIHLINQPIYYGDDDTTLSHGVGVMPGTSLPIGGRSTLSVISGHSGFNNQIIFDNIRHLHNGDRFYVTALGQPRHAYRVYKRIVVDPNSHHALAPTTIQPGRDITVLLTCTPIFINSHRLLIFGRRVPITARTTISTNANKHVTANLPHWFTIVVAIVTLCAVIAITWWVVRNWSHQNNQRTH</sequence>
<dbReference type="InterPro" id="IPR023365">
    <property type="entry name" value="Sortase_dom-sf"/>
</dbReference>
<evidence type="ECO:0008006" key="6">
    <source>
        <dbReference type="Google" id="ProtNLM"/>
    </source>
</evidence>
<dbReference type="Proteomes" id="UP000051789">
    <property type="component" value="Unassembled WGS sequence"/>
</dbReference>
<dbReference type="RefSeq" id="WP_054749981.1">
    <property type="nucleotide sequence ID" value="NZ_AYZK01000002.1"/>
</dbReference>
<dbReference type="GO" id="GO:0016787">
    <property type="term" value="F:hydrolase activity"/>
    <property type="evidence" value="ECO:0007669"/>
    <property type="project" value="UniProtKB-KW"/>
</dbReference>
<reference evidence="4 5" key="1">
    <citation type="journal article" date="2015" name="Genome Announc.">
        <title>Expanding the biotechnology potential of lactobacilli through comparative genomics of 213 strains and associated genera.</title>
        <authorList>
            <person name="Sun Z."/>
            <person name="Harris H.M."/>
            <person name="McCann A."/>
            <person name="Guo C."/>
            <person name="Argimon S."/>
            <person name="Zhang W."/>
            <person name="Yang X."/>
            <person name="Jeffery I.B."/>
            <person name="Cooney J.C."/>
            <person name="Kagawa T.F."/>
            <person name="Liu W."/>
            <person name="Song Y."/>
            <person name="Salvetti E."/>
            <person name="Wrobel A."/>
            <person name="Rasinkangas P."/>
            <person name="Parkhill J."/>
            <person name="Rea M.C."/>
            <person name="O'Sullivan O."/>
            <person name="Ritari J."/>
            <person name="Douillard F.P."/>
            <person name="Paul Ross R."/>
            <person name="Yang R."/>
            <person name="Briner A.E."/>
            <person name="Felis G.E."/>
            <person name="de Vos W.M."/>
            <person name="Barrangou R."/>
            <person name="Klaenhammer T.R."/>
            <person name="Caufield P.W."/>
            <person name="Cui Y."/>
            <person name="Zhang H."/>
            <person name="O'Toole P.W."/>
        </authorList>
    </citation>
    <scope>NUCLEOTIDE SEQUENCE [LARGE SCALE GENOMIC DNA]</scope>
    <source>
        <strain evidence="4 5">DSM 22698</strain>
    </source>
</reference>
<protein>
    <recommendedName>
        <fullName evidence="6">Sortase</fullName>
    </recommendedName>
</protein>
<dbReference type="AlphaFoldDB" id="A0A0R2CHH0"/>
<feature type="transmembrane region" description="Helical" evidence="3">
    <location>
        <begin position="12"/>
        <end position="32"/>
    </location>
</feature>
<name>A0A0R2CHH0_9LACO</name>
<keyword evidence="3" id="KW-1133">Transmembrane helix</keyword>
<organism evidence="4 5">
    <name type="scientific">Lacticaseibacillus thailandensis DSM 22698 = JCM 13996</name>
    <dbReference type="NCBI Taxonomy" id="1423810"/>
    <lineage>
        <taxon>Bacteria</taxon>
        <taxon>Bacillati</taxon>
        <taxon>Bacillota</taxon>
        <taxon>Bacilli</taxon>
        <taxon>Lactobacillales</taxon>
        <taxon>Lactobacillaceae</taxon>
        <taxon>Lacticaseibacillus</taxon>
    </lineage>
</organism>
<evidence type="ECO:0000256" key="1">
    <source>
        <dbReference type="ARBA" id="ARBA00022801"/>
    </source>
</evidence>
<dbReference type="STRING" id="1423810.FD19_GL000950"/>
<dbReference type="Gene3D" id="2.40.260.10">
    <property type="entry name" value="Sortase"/>
    <property type="match status" value="1"/>
</dbReference>
<dbReference type="NCBIfam" id="TIGR01076">
    <property type="entry name" value="sortase_fam"/>
    <property type="match status" value="1"/>
</dbReference>
<keyword evidence="1" id="KW-0378">Hydrolase</keyword>
<comment type="caution">
    <text evidence="4">The sequence shown here is derived from an EMBL/GenBank/DDBJ whole genome shotgun (WGS) entry which is preliminary data.</text>
</comment>
<gene>
    <name evidence="4" type="ORF">FD19_GL000950</name>
</gene>
<dbReference type="PATRIC" id="fig|1423810.4.peg.975"/>
<dbReference type="Pfam" id="PF04203">
    <property type="entry name" value="Sortase"/>
    <property type="match status" value="1"/>
</dbReference>
<evidence type="ECO:0000313" key="5">
    <source>
        <dbReference type="Proteomes" id="UP000051789"/>
    </source>
</evidence>
<dbReference type="SUPFAM" id="SSF63817">
    <property type="entry name" value="Sortase"/>
    <property type="match status" value="1"/>
</dbReference>
<feature type="active site" description="Proton donor/acceptor" evidence="2">
    <location>
        <position position="137"/>
    </location>
</feature>
<dbReference type="CDD" id="cd05827">
    <property type="entry name" value="Sortase_C"/>
    <property type="match status" value="1"/>
</dbReference>
<keyword evidence="3" id="KW-0812">Transmembrane</keyword>
<keyword evidence="3" id="KW-0472">Membrane</keyword>
<dbReference type="NCBIfam" id="NF033745">
    <property type="entry name" value="class_C_sortase"/>
    <property type="match status" value="1"/>
</dbReference>
<feature type="transmembrane region" description="Helical" evidence="3">
    <location>
        <begin position="243"/>
        <end position="264"/>
    </location>
</feature>
<dbReference type="OrthoDB" id="1648028at2"/>
<dbReference type="InterPro" id="IPR005754">
    <property type="entry name" value="Sortase"/>
</dbReference>